<dbReference type="AlphaFoldDB" id="A0A7W6GV27"/>
<proteinExistence type="inferred from homology"/>
<dbReference type="RefSeq" id="WP_183970218.1">
    <property type="nucleotide sequence ID" value="NZ_BAABBZ010000051.1"/>
</dbReference>
<comment type="pathway">
    <text evidence="1 6">Carbohydrate biosynthesis; dTDP-L-rhamnose biosynthesis.</text>
</comment>
<dbReference type="SUPFAM" id="SSF51735">
    <property type="entry name" value="NAD(P)-binding Rossmann-fold domains"/>
    <property type="match status" value="1"/>
</dbReference>
<comment type="similarity">
    <text evidence="2 6">Belongs to the dTDP-4-dehydrorhamnose reductase family.</text>
</comment>
<dbReference type="InterPro" id="IPR005913">
    <property type="entry name" value="dTDP_dehydrorham_reduct"/>
</dbReference>
<dbReference type="Pfam" id="PF04321">
    <property type="entry name" value="RmlD_sub_bind"/>
    <property type="match status" value="1"/>
</dbReference>
<dbReference type="EC" id="1.1.1.133" evidence="3 6"/>
<sequence>MILVFGKSGQVSRELARQADVTALGREDCDLMQPGAAAQAIAEHAPSVVINASAYTAVDRAETETEAALRLNAQAPGEMARACATRGLPFLHISTDYVFDGSGTAPWTETDPVAPKNAYGQTKLEGEQAVRDSGAQALILRTSWVFSAHGTNFVKTMLRLSETRDHLSIVGDQVGGPTPAADIAATLLTCARAMQEGQPGGTYHYAGQPAVSWAGFAREIFCQAGKTTVVEDIPTTAYPTPAQRPLNSRLDCAKLATDFSVNQPAWQDSLSRVLRESGA</sequence>
<gene>
    <name evidence="8" type="ORF">GGQ68_004769</name>
</gene>
<dbReference type="GO" id="GO:0019305">
    <property type="term" value="P:dTDP-rhamnose biosynthetic process"/>
    <property type="evidence" value="ECO:0007669"/>
    <property type="project" value="UniProtKB-UniPathway"/>
</dbReference>
<evidence type="ECO:0000256" key="2">
    <source>
        <dbReference type="ARBA" id="ARBA00010944"/>
    </source>
</evidence>
<dbReference type="InterPro" id="IPR029903">
    <property type="entry name" value="RmlD-like-bd"/>
</dbReference>
<reference evidence="8 9" key="1">
    <citation type="submission" date="2020-08" db="EMBL/GenBank/DDBJ databases">
        <title>Genomic Encyclopedia of Type Strains, Phase IV (KMG-IV): sequencing the most valuable type-strain genomes for metagenomic binning, comparative biology and taxonomic classification.</title>
        <authorList>
            <person name="Goeker M."/>
        </authorList>
    </citation>
    <scope>NUCLEOTIDE SEQUENCE [LARGE SCALE GENOMIC DNA]</scope>
    <source>
        <strain evidence="8 9">DSM 102235</strain>
    </source>
</reference>
<evidence type="ECO:0000256" key="4">
    <source>
        <dbReference type="ARBA" id="ARBA00017099"/>
    </source>
</evidence>
<evidence type="ECO:0000256" key="1">
    <source>
        <dbReference type="ARBA" id="ARBA00004781"/>
    </source>
</evidence>
<dbReference type="CDD" id="cd05254">
    <property type="entry name" value="dTDP_HR_like_SDR_e"/>
    <property type="match status" value="1"/>
</dbReference>
<evidence type="ECO:0000256" key="5">
    <source>
        <dbReference type="ARBA" id="ARBA00048200"/>
    </source>
</evidence>
<dbReference type="Proteomes" id="UP000541426">
    <property type="component" value="Unassembled WGS sequence"/>
</dbReference>
<name>A0A7W6GV27_9RHOB</name>
<keyword evidence="6" id="KW-0521">NADP</keyword>
<comment type="caution">
    <text evidence="8">The sequence shown here is derived from an EMBL/GenBank/DDBJ whole genome shotgun (WGS) entry which is preliminary data.</text>
</comment>
<feature type="domain" description="RmlD-like substrate binding" evidence="7">
    <location>
        <begin position="2"/>
        <end position="276"/>
    </location>
</feature>
<evidence type="ECO:0000256" key="6">
    <source>
        <dbReference type="RuleBase" id="RU364082"/>
    </source>
</evidence>
<keyword evidence="9" id="KW-1185">Reference proteome</keyword>
<evidence type="ECO:0000256" key="3">
    <source>
        <dbReference type="ARBA" id="ARBA00012929"/>
    </source>
</evidence>
<accession>A0A7W6GV27</accession>
<dbReference type="GO" id="GO:0008831">
    <property type="term" value="F:dTDP-4-dehydrorhamnose reductase activity"/>
    <property type="evidence" value="ECO:0007669"/>
    <property type="project" value="UniProtKB-EC"/>
</dbReference>
<evidence type="ECO:0000313" key="9">
    <source>
        <dbReference type="Proteomes" id="UP000541426"/>
    </source>
</evidence>
<dbReference type="InterPro" id="IPR036291">
    <property type="entry name" value="NAD(P)-bd_dom_sf"/>
</dbReference>
<comment type="catalytic activity">
    <reaction evidence="5 6">
        <text>dTDP-beta-L-rhamnose + NADP(+) = dTDP-4-dehydro-beta-L-rhamnose + NADPH + H(+)</text>
        <dbReference type="Rhea" id="RHEA:21796"/>
        <dbReference type="ChEBI" id="CHEBI:15378"/>
        <dbReference type="ChEBI" id="CHEBI:57510"/>
        <dbReference type="ChEBI" id="CHEBI:57783"/>
        <dbReference type="ChEBI" id="CHEBI:58349"/>
        <dbReference type="ChEBI" id="CHEBI:62830"/>
        <dbReference type="EC" id="1.1.1.133"/>
    </reaction>
</comment>
<organism evidence="8 9">
    <name type="scientific">Sagittula marina</name>
    <dbReference type="NCBI Taxonomy" id="943940"/>
    <lineage>
        <taxon>Bacteria</taxon>
        <taxon>Pseudomonadati</taxon>
        <taxon>Pseudomonadota</taxon>
        <taxon>Alphaproteobacteria</taxon>
        <taxon>Rhodobacterales</taxon>
        <taxon>Roseobacteraceae</taxon>
        <taxon>Sagittula</taxon>
    </lineage>
</organism>
<comment type="function">
    <text evidence="6">Catalyzes the reduction of dTDP-6-deoxy-L-lyxo-4-hexulose to yield dTDP-L-rhamnose.</text>
</comment>
<evidence type="ECO:0000313" key="8">
    <source>
        <dbReference type="EMBL" id="MBB3988412.1"/>
    </source>
</evidence>
<dbReference type="PANTHER" id="PTHR10491">
    <property type="entry name" value="DTDP-4-DEHYDRORHAMNOSE REDUCTASE"/>
    <property type="match status" value="1"/>
</dbReference>
<comment type="cofactor">
    <cofactor evidence="6">
        <name>Mg(2+)</name>
        <dbReference type="ChEBI" id="CHEBI:18420"/>
    </cofactor>
    <text evidence="6">Binds 1 Mg(2+) ion per monomer.</text>
</comment>
<dbReference type="Gene3D" id="3.90.25.10">
    <property type="entry name" value="UDP-galactose 4-epimerase, domain 1"/>
    <property type="match status" value="1"/>
</dbReference>
<keyword evidence="6 8" id="KW-0560">Oxidoreductase</keyword>
<dbReference type="PANTHER" id="PTHR10491:SF4">
    <property type="entry name" value="METHIONINE ADENOSYLTRANSFERASE 2 SUBUNIT BETA"/>
    <property type="match status" value="1"/>
</dbReference>
<dbReference type="UniPathway" id="UPA00124"/>
<dbReference type="EMBL" id="JACIEJ010000022">
    <property type="protein sequence ID" value="MBB3988412.1"/>
    <property type="molecule type" value="Genomic_DNA"/>
</dbReference>
<evidence type="ECO:0000259" key="7">
    <source>
        <dbReference type="Pfam" id="PF04321"/>
    </source>
</evidence>
<dbReference type="NCBIfam" id="TIGR01214">
    <property type="entry name" value="rmlD"/>
    <property type="match status" value="1"/>
</dbReference>
<protein>
    <recommendedName>
        <fullName evidence="4 6">dTDP-4-dehydrorhamnose reductase</fullName>
        <ecNumber evidence="3 6">1.1.1.133</ecNumber>
    </recommendedName>
</protein>
<dbReference type="Gene3D" id="3.40.50.720">
    <property type="entry name" value="NAD(P)-binding Rossmann-like Domain"/>
    <property type="match status" value="1"/>
</dbReference>